<evidence type="ECO:0000256" key="1">
    <source>
        <dbReference type="SAM" id="MobiDB-lite"/>
    </source>
</evidence>
<accession>A0A2I0I3G5</accession>
<reference evidence="2 3" key="1">
    <citation type="submission" date="2017-11" db="EMBL/GenBank/DDBJ databases">
        <title>De-novo sequencing of pomegranate (Punica granatum L.) genome.</title>
        <authorList>
            <person name="Akparov Z."/>
            <person name="Amiraslanov A."/>
            <person name="Hajiyeva S."/>
            <person name="Abbasov M."/>
            <person name="Kaur K."/>
            <person name="Hamwieh A."/>
            <person name="Solovyev V."/>
            <person name="Salamov A."/>
            <person name="Braich B."/>
            <person name="Kosarev P."/>
            <person name="Mahmoud A."/>
            <person name="Hajiyev E."/>
            <person name="Babayeva S."/>
            <person name="Izzatullayeva V."/>
            <person name="Mammadov A."/>
            <person name="Mammadov A."/>
            <person name="Sharifova S."/>
            <person name="Ojaghi J."/>
            <person name="Eynullazada K."/>
            <person name="Bayramov B."/>
            <person name="Abdulazimova A."/>
            <person name="Shahmuradov I."/>
        </authorList>
    </citation>
    <scope>NUCLEOTIDE SEQUENCE [LARGE SCALE GENOMIC DNA]</scope>
    <source>
        <strain evidence="3">cv. AG2017</strain>
        <tissue evidence="2">Leaf</tissue>
    </source>
</reference>
<proteinExistence type="predicted"/>
<gene>
    <name evidence="2" type="ORF">CRG98_041628</name>
</gene>
<organism evidence="2 3">
    <name type="scientific">Punica granatum</name>
    <name type="common">Pomegranate</name>
    <dbReference type="NCBI Taxonomy" id="22663"/>
    <lineage>
        <taxon>Eukaryota</taxon>
        <taxon>Viridiplantae</taxon>
        <taxon>Streptophyta</taxon>
        <taxon>Embryophyta</taxon>
        <taxon>Tracheophyta</taxon>
        <taxon>Spermatophyta</taxon>
        <taxon>Magnoliopsida</taxon>
        <taxon>eudicotyledons</taxon>
        <taxon>Gunneridae</taxon>
        <taxon>Pentapetalae</taxon>
        <taxon>rosids</taxon>
        <taxon>malvids</taxon>
        <taxon>Myrtales</taxon>
        <taxon>Lythraceae</taxon>
        <taxon>Punica</taxon>
    </lineage>
</organism>
<feature type="region of interest" description="Disordered" evidence="1">
    <location>
        <begin position="87"/>
        <end position="115"/>
    </location>
</feature>
<protein>
    <submittedName>
        <fullName evidence="2">Uncharacterized protein</fullName>
    </submittedName>
</protein>
<feature type="region of interest" description="Disordered" evidence="1">
    <location>
        <begin position="1"/>
        <end position="25"/>
    </location>
</feature>
<keyword evidence="3" id="KW-1185">Reference proteome</keyword>
<sequence length="115" mass="12686">MRQNERSNGPAGIWTGPHWASGPDWAGEPLDWDAKIWTGPLDLDWSTRSGSGCYLRWPGEELTRLAKKRNNGEEGIRFGAARGELEAGRGAKGVEARGSGRVPGWGVRTSRRRSR</sequence>
<evidence type="ECO:0000313" key="2">
    <source>
        <dbReference type="EMBL" id="PKI37986.1"/>
    </source>
</evidence>
<dbReference type="Proteomes" id="UP000233551">
    <property type="component" value="Unassembled WGS sequence"/>
</dbReference>
<dbReference type="AlphaFoldDB" id="A0A2I0I3G5"/>
<evidence type="ECO:0000313" key="3">
    <source>
        <dbReference type="Proteomes" id="UP000233551"/>
    </source>
</evidence>
<dbReference type="EMBL" id="PGOL01004239">
    <property type="protein sequence ID" value="PKI37986.1"/>
    <property type="molecule type" value="Genomic_DNA"/>
</dbReference>
<comment type="caution">
    <text evidence="2">The sequence shown here is derived from an EMBL/GenBank/DDBJ whole genome shotgun (WGS) entry which is preliminary data.</text>
</comment>
<name>A0A2I0I3G5_PUNGR</name>